<proteinExistence type="predicted"/>
<name>A0A1I7WIP7_HETBA</name>
<organism evidence="1 2">
    <name type="scientific">Heterorhabditis bacteriophora</name>
    <name type="common">Entomopathogenic nematode worm</name>
    <dbReference type="NCBI Taxonomy" id="37862"/>
    <lineage>
        <taxon>Eukaryota</taxon>
        <taxon>Metazoa</taxon>
        <taxon>Ecdysozoa</taxon>
        <taxon>Nematoda</taxon>
        <taxon>Chromadorea</taxon>
        <taxon>Rhabditida</taxon>
        <taxon>Rhabditina</taxon>
        <taxon>Rhabditomorpha</taxon>
        <taxon>Strongyloidea</taxon>
        <taxon>Heterorhabditidae</taxon>
        <taxon>Heterorhabditis</taxon>
    </lineage>
</organism>
<sequence>MSGTIFMTMLEKVTIEIIPNSQKVPSAFSREESSYTNYFRGAGNVYFHSSSERDIEYLKAQVVTPVPVDIAVSRSQTRKNIEHACYSNRIKLSLLFLENLFL</sequence>
<dbReference type="WBParaSite" id="Hba_04885">
    <property type="protein sequence ID" value="Hba_04885"/>
    <property type="gene ID" value="Hba_04885"/>
</dbReference>
<reference evidence="2" key="1">
    <citation type="submission" date="2016-11" db="UniProtKB">
        <authorList>
            <consortium name="WormBaseParasite"/>
        </authorList>
    </citation>
    <scope>IDENTIFICATION</scope>
</reference>
<evidence type="ECO:0000313" key="1">
    <source>
        <dbReference type="Proteomes" id="UP000095283"/>
    </source>
</evidence>
<protein>
    <submittedName>
        <fullName evidence="2">KTSC domain-containing protein</fullName>
    </submittedName>
</protein>
<dbReference type="AlphaFoldDB" id="A0A1I7WIP7"/>
<keyword evidence="1" id="KW-1185">Reference proteome</keyword>
<evidence type="ECO:0000313" key="2">
    <source>
        <dbReference type="WBParaSite" id="Hba_04885"/>
    </source>
</evidence>
<dbReference type="Proteomes" id="UP000095283">
    <property type="component" value="Unplaced"/>
</dbReference>
<accession>A0A1I7WIP7</accession>